<sequence length="55" mass="6671">MVLYLTLILVYHDINIKEYAQFSIQMPTNTKLAFEWKILKISEFLAYWVIQNLDF</sequence>
<dbReference type="AlphaFoldDB" id="A0A1J1JGP0"/>
<organism evidence="1">
    <name type="scientific">Planktothrix agardhii</name>
    <name type="common">Oscillatoria agardhii</name>
    <dbReference type="NCBI Taxonomy" id="1160"/>
    <lineage>
        <taxon>Bacteria</taxon>
        <taxon>Bacillati</taxon>
        <taxon>Cyanobacteriota</taxon>
        <taxon>Cyanophyceae</taxon>
        <taxon>Oscillatoriophycideae</taxon>
        <taxon>Oscillatoriales</taxon>
        <taxon>Microcoleaceae</taxon>
        <taxon>Planktothrix</taxon>
    </lineage>
</organism>
<protein>
    <submittedName>
        <fullName evidence="1">Uncharacterized protein</fullName>
    </submittedName>
</protein>
<reference evidence="1" key="1">
    <citation type="submission" date="2015-09" db="EMBL/GenBank/DDBJ databases">
        <authorList>
            <person name="Jackson K.R."/>
            <person name="Lunt B.L."/>
            <person name="Fisher J.N.B."/>
            <person name="Gardner A.V."/>
            <person name="Bailey M.E."/>
            <person name="Deus L.M."/>
            <person name="Earl A.S."/>
            <person name="Gibby P.D."/>
            <person name="Hartmann K.A."/>
            <person name="Liu J.E."/>
            <person name="Manci A.M."/>
            <person name="Nielsen D.A."/>
            <person name="Solomon M.B."/>
            <person name="Breakwell D.P."/>
            <person name="Burnett S.H."/>
            <person name="Grose J.H."/>
        </authorList>
    </citation>
    <scope>NUCLEOTIDE SEQUENCE</scope>
    <source>
        <strain evidence="1">7805</strain>
    </source>
</reference>
<proteinExistence type="predicted"/>
<name>A0A1J1JGP0_PLAAG</name>
<dbReference type="RefSeq" id="WP_158442870.1">
    <property type="nucleotide sequence ID" value="NZ_JBEIHM010000216.1"/>
</dbReference>
<evidence type="ECO:0000313" key="1">
    <source>
        <dbReference type="EMBL" id="CUM60555.1"/>
    </source>
</evidence>
<accession>A0A1J1JGP0</accession>
<dbReference type="EMBL" id="LO018304">
    <property type="protein sequence ID" value="CUM60555.1"/>
    <property type="molecule type" value="Genomic_DNA"/>
</dbReference>
<gene>
    <name evidence="1" type="ORF">PLAM_2589</name>
</gene>
<dbReference type="GeneID" id="77286625"/>